<dbReference type="PANTHER" id="PTHR10000:SF8">
    <property type="entry name" value="HAD SUPERFAMILY HYDROLASE-LIKE, TYPE 3"/>
    <property type="match status" value="1"/>
</dbReference>
<protein>
    <submittedName>
        <fullName evidence="1">Sugar phosphatase YidA</fullName>
        <ecNumber evidence="1">3.1.3.23</ecNumber>
    </submittedName>
</protein>
<name>A0A6I5ZRW5_9FIRM</name>
<dbReference type="GO" id="GO:0005829">
    <property type="term" value="C:cytosol"/>
    <property type="evidence" value="ECO:0007669"/>
    <property type="project" value="TreeGrafter"/>
</dbReference>
<dbReference type="Proteomes" id="UP000425916">
    <property type="component" value="Chromosome"/>
</dbReference>
<evidence type="ECO:0000313" key="2">
    <source>
        <dbReference type="Proteomes" id="UP000425916"/>
    </source>
</evidence>
<proteinExistence type="predicted"/>
<dbReference type="InterPro" id="IPR023214">
    <property type="entry name" value="HAD_sf"/>
</dbReference>
<dbReference type="EC" id="3.1.3.23" evidence="1"/>
<dbReference type="PANTHER" id="PTHR10000">
    <property type="entry name" value="PHOSPHOSERINE PHOSPHATASE"/>
    <property type="match status" value="1"/>
</dbReference>
<dbReference type="SUPFAM" id="SSF56784">
    <property type="entry name" value="HAD-like"/>
    <property type="match status" value="1"/>
</dbReference>
<gene>
    <name evidence="1" type="primary">yidA_2</name>
    <name evidence="1" type="ORF">MGLY_17090</name>
</gene>
<organism evidence="1 2">
    <name type="scientific">Neomoorella glycerini</name>
    <dbReference type="NCBI Taxonomy" id="55779"/>
    <lineage>
        <taxon>Bacteria</taxon>
        <taxon>Bacillati</taxon>
        <taxon>Bacillota</taxon>
        <taxon>Clostridia</taxon>
        <taxon>Neomoorellales</taxon>
        <taxon>Neomoorellaceae</taxon>
        <taxon>Neomoorella</taxon>
    </lineage>
</organism>
<dbReference type="GO" id="GO:0000287">
    <property type="term" value="F:magnesium ion binding"/>
    <property type="evidence" value="ECO:0007669"/>
    <property type="project" value="TreeGrafter"/>
</dbReference>
<dbReference type="RefSeq" id="WP_156273038.1">
    <property type="nucleotide sequence ID" value="NZ_CP046244.1"/>
</dbReference>
<dbReference type="InterPro" id="IPR000150">
    <property type="entry name" value="Cof"/>
</dbReference>
<accession>A0A6I5ZRW5</accession>
<dbReference type="Pfam" id="PF08282">
    <property type="entry name" value="Hydrolase_3"/>
    <property type="match status" value="1"/>
</dbReference>
<dbReference type="Gene3D" id="3.30.1240.10">
    <property type="match status" value="1"/>
</dbReference>
<dbReference type="Gene3D" id="3.40.50.1000">
    <property type="entry name" value="HAD superfamily/HAD-like"/>
    <property type="match status" value="1"/>
</dbReference>
<keyword evidence="2" id="KW-1185">Reference proteome</keyword>
<sequence>MNLACRLLVADLDGTLTEGGEPVAEQVVAAVREFCRRGGLFTLATGRGPLSARCYLDQLAVTIPAILFNGAWLYDPVSGCPIREKVLPPDFVIPFLDWLTSFTGDVVVYRGEEVLIPGLSSRLERHFQKDGGRYRSVPGWAGLTSFGINKILVIAPSGPYRSFAARFPREAAMVNWIQSENDYWEIMPADVSKGSGLLELIAHLGISWQEVIAIGNHLNDLEMLAVAGLGVAVRNAHPVLRRTAQYVTSGCSWKGVMEILRKLTLL</sequence>
<keyword evidence="1" id="KW-0378">Hydrolase</keyword>
<reference evidence="1 2" key="1">
    <citation type="submission" date="2019-11" db="EMBL/GenBank/DDBJ databases">
        <title>Genome sequence of Moorella glycerini DSM11254.</title>
        <authorList>
            <person name="Poehlein A."/>
            <person name="Boeer T."/>
            <person name="Daniel R."/>
        </authorList>
    </citation>
    <scope>NUCLEOTIDE SEQUENCE [LARGE SCALE GENOMIC DNA]</scope>
    <source>
        <strain evidence="1 2">DSM 11254</strain>
    </source>
</reference>
<evidence type="ECO:0000313" key="1">
    <source>
        <dbReference type="EMBL" id="QGP92335.1"/>
    </source>
</evidence>
<dbReference type="NCBIfam" id="TIGR00099">
    <property type="entry name" value="Cof-subfamily"/>
    <property type="match status" value="1"/>
</dbReference>
<dbReference type="OrthoDB" id="9781413at2"/>
<dbReference type="AlphaFoldDB" id="A0A6I5ZRW5"/>
<dbReference type="EMBL" id="CP046244">
    <property type="protein sequence ID" value="QGP92335.1"/>
    <property type="molecule type" value="Genomic_DNA"/>
</dbReference>
<dbReference type="GO" id="GO:0050308">
    <property type="term" value="F:sugar-phosphatase activity"/>
    <property type="evidence" value="ECO:0007669"/>
    <property type="project" value="UniProtKB-EC"/>
</dbReference>
<dbReference type="InterPro" id="IPR036412">
    <property type="entry name" value="HAD-like_sf"/>
</dbReference>